<evidence type="ECO:0000256" key="1">
    <source>
        <dbReference type="SAM" id="MobiDB-lite"/>
    </source>
</evidence>
<dbReference type="AlphaFoldDB" id="A0A4E0RWL2"/>
<dbReference type="InterPro" id="IPR052579">
    <property type="entry name" value="Zinc_finger_SWIM"/>
</dbReference>
<name>A0A4E0RWL2_FASHE</name>
<dbReference type="Proteomes" id="UP000230066">
    <property type="component" value="Unassembled WGS sequence"/>
</dbReference>
<comment type="caution">
    <text evidence="2">The sequence shown here is derived from an EMBL/GenBank/DDBJ whole genome shotgun (WGS) entry which is preliminary data.</text>
</comment>
<sequence>MACSQEKFDELIGSRQFDSYAELAEALEEFKAATWSSFSIRSSSRSQYPHIHFRRIVFNCDRYRKRKSVSKGLRRVNPRSTDCSARFIVRERDAKLVVTSSFLQHNHPLTQFYYEHLPANRRLSHEQFESLRELFQQVDTKLLKEFILGLFGKPLTTKDINNIRRKYFPTLSANGKEINRVLERANKMRIYKPSETLELCEMDMCETPLDMCDDSHILLQLPDESVCHLYVDGAFYSDPSVAQPGSQLGNSSVLPLPCMSKNHFSSSSSSSSHTATSTTSTRSMFTQ</sequence>
<evidence type="ECO:0008006" key="4">
    <source>
        <dbReference type="Google" id="ProtNLM"/>
    </source>
</evidence>
<organism evidence="2 3">
    <name type="scientific">Fasciola hepatica</name>
    <name type="common">Liver fluke</name>
    <dbReference type="NCBI Taxonomy" id="6192"/>
    <lineage>
        <taxon>Eukaryota</taxon>
        <taxon>Metazoa</taxon>
        <taxon>Spiralia</taxon>
        <taxon>Lophotrochozoa</taxon>
        <taxon>Platyhelminthes</taxon>
        <taxon>Trematoda</taxon>
        <taxon>Digenea</taxon>
        <taxon>Plagiorchiida</taxon>
        <taxon>Echinostomata</taxon>
        <taxon>Echinostomatoidea</taxon>
        <taxon>Fasciolidae</taxon>
        <taxon>Fasciola</taxon>
    </lineage>
</organism>
<gene>
    <name evidence="2" type="ORF">D915_009355</name>
</gene>
<accession>A0A4E0RWL2</accession>
<dbReference type="EMBL" id="JXXN02006031">
    <property type="protein sequence ID" value="THD19600.1"/>
    <property type="molecule type" value="Genomic_DNA"/>
</dbReference>
<feature type="compositionally biased region" description="Low complexity" evidence="1">
    <location>
        <begin position="265"/>
        <end position="287"/>
    </location>
</feature>
<dbReference type="PANTHER" id="PTHR31569">
    <property type="entry name" value="SWIM-TYPE DOMAIN-CONTAINING PROTEIN"/>
    <property type="match status" value="1"/>
</dbReference>
<protein>
    <recommendedName>
        <fullName evidence="4">FAR1 DNA-binding domain protein</fullName>
    </recommendedName>
</protein>
<reference evidence="2" key="1">
    <citation type="submission" date="2019-03" db="EMBL/GenBank/DDBJ databases">
        <title>Improved annotation for the trematode Fasciola hepatica.</title>
        <authorList>
            <person name="Choi Y.-J."/>
            <person name="Martin J."/>
            <person name="Mitreva M."/>
        </authorList>
    </citation>
    <scope>NUCLEOTIDE SEQUENCE [LARGE SCALE GENOMIC DNA]</scope>
</reference>
<feature type="region of interest" description="Disordered" evidence="1">
    <location>
        <begin position="263"/>
        <end position="287"/>
    </location>
</feature>
<evidence type="ECO:0000313" key="2">
    <source>
        <dbReference type="EMBL" id="THD19600.1"/>
    </source>
</evidence>
<keyword evidence="3" id="KW-1185">Reference proteome</keyword>
<dbReference type="PANTHER" id="PTHR31569:SF4">
    <property type="entry name" value="SWIM-TYPE DOMAIN-CONTAINING PROTEIN"/>
    <property type="match status" value="1"/>
</dbReference>
<evidence type="ECO:0000313" key="3">
    <source>
        <dbReference type="Proteomes" id="UP000230066"/>
    </source>
</evidence>
<proteinExistence type="predicted"/>